<feature type="region of interest" description="Disordered" evidence="11">
    <location>
        <begin position="126"/>
        <end position="149"/>
    </location>
</feature>
<protein>
    <recommendedName>
        <fullName evidence="14">RIB43A-like with coiled-coils protein 1</fullName>
    </recommendedName>
</protein>
<evidence type="ECO:0008006" key="14">
    <source>
        <dbReference type="Google" id="ProtNLM"/>
    </source>
</evidence>
<accession>A0A9P0BCL5</accession>
<dbReference type="AlphaFoldDB" id="A0A9P0BCL5"/>
<keyword evidence="3" id="KW-0963">Cytoplasm</keyword>
<dbReference type="PANTHER" id="PTHR14517:SF6">
    <property type="entry name" value="RE41410P"/>
    <property type="match status" value="1"/>
</dbReference>
<keyword evidence="4" id="KW-0282">Flagellum</keyword>
<dbReference type="Pfam" id="PF05914">
    <property type="entry name" value="RIB43A"/>
    <property type="match status" value="1"/>
</dbReference>
<name>A0A9P0BCL5_BRAAE</name>
<keyword evidence="13" id="KW-1185">Reference proteome</keyword>
<keyword evidence="6" id="KW-0969">Cilium</keyword>
<comment type="subcellular location">
    <subcellularLocation>
        <location evidence="1">Cytoplasm</location>
        <location evidence="1">Cytoskeleton</location>
        <location evidence="1">Flagellum axoneme</location>
    </subcellularLocation>
</comment>
<evidence type="ECO:0000256" key="1">
    <source>
        <dbReference type="ARBA" id="ARBA00004611"/>
    </source>
</evidence>
<reference evidence="12" key="1">
    <citation type="submission" date="2021-12" db="EMBL/GenBank/DDBJ databases">
        <authorList>
            <person name="King R."/>
        </authorList>
    </citation>
    <scope>NUCLEOTIDE SEQUENCE</scope>
</reference>
<evidence type="ECO:0000256" key="2">
    <source>
        <dbReference type="ARBA" id="ARBA00006875"/>
    </source>
</evidence>
<gene>
    <name evidence="12" type="ORF">MELIAE_LOCUS9820</name>
</gene>
<comment type="subunit">
    <text evidence="9">Microtubule inner protein component of sperm flagellar doublet microtubules.</text>
</comment>
<sequence>MLSLNLATKQEKLEAARIELRRIREEERKKRIFNPKKRQIGVDLNTLQKQIEENNKKQEEEHKLNELYIEYLRDAERVALAQEAKEKQERIKIEQEINKFRQNHQKPECRREFDLNDPEFLRKQLPLRVDDDDPRLGPSSAQRFDGEDLSDQKRLAVQREEMRASLEQQMMEKAMAEGQRKMAEEAYENAVITRDQRALELSGMEAECRKKLEQATWRFNRALYEQRRSQAEKLEKQRLEDDLKEICNALSSDMLTENPEVAQSNLGAHRKISYLYKGMTDEEKALYRKHQLEQIKERQMQKELEKEMDRQYYRYFTGVQTKIGVLDLEEEINKKKYAKTLEEENLRLAKEQQDYKKYKLTLIRYDKSNLNI</sequence>
<dbReference type="EMBL" id="OV121138">
    <property type="protein sequence ID" value="CAH0559962.1"/>
    <property type="molecule type" value="Genomic_DNA"/>
</dbReference>
<feature type="coiled-coil region" evidence="10">
    <location>
        <begin position="334"/>
        <end position="361"/>
    </location>
</feature>
<evidence type="ECO:0000313" key="13">
    <source>
        <dbReference type="Proteomes" id="UP001154078"/>
    </source>
</evidence>
<dbReference type="InterPro" id="IPR008805">
    <property type="entry name" value="RIB43A"/>
</dbReference>
<evidence type="ECO:0000256" key="7">
    <source>
        <dbReference type="ARBA" id="ARBA00023212"/>
    </source>
</evidence>
<comment type="similarity">
    <text evidence="2">Belongs to the RIB43A family.</text>
</comment>
<feature type="coiled-coil region" evidence="10">
    <location>
        <begin position="6"/>
        <end position="103"/>
    </location>
</feature>
<evidence type="ECO:0000313" key="12">
    <source>
        <dbReference type="EMBL" id="CAH0559962.1"/>
    </source>
</evidence>
<evidence type="ECO:0000256" key="8">
    <source>
        <dbReference type="ARBA" id="ARBA00023273"/>
    </source>
</evidence>
<evidence type="ECO:0000256" key="11">
    <source>
        <dbReference type="SAM" id="MobiDB-lite"/>
    </source>
</evidence>
<proteinExistence type="inferred from homology"/>
<evidence type="ECO:0000256" key="9">
    <source>
        <dbReference type="ARBA" id="ARBA00046435"/>
    </source>
</evidence>
<evidence type="ECO:0000256" key="3">
    <source>
        <dbReference type="ARBA" id="ARBA00022490"/>
    </source>
</evidence>
<evidence type="ECO:0000256" key="4">
    <source>
        <dbReference type="ARBA" id="ARBA00022846"/>
    </source>
</evidence>
<keyword evidence="7" id="KW-0206">Cytoskeleton</keyword>
<evidence type="ECO:0000256" key="5">
    <source>
        <dbReference type="ARBA" id="ARBA00023054"/>
    </source>
</evidence>
<evidence type="ECO:0000256" key="10">
    <source>
        <dbReference type="SAM" id="Coils"/>
    </source>
</evidence>
<dbReference type="Proteomes" id="UP001154078">
    <property type="component" value="Chromosome 7"/>
</dbReference>
<dbReference type="PANTHER" id="PTHR14517">
    <property type="entry name" value="RIB43A-RELATED"/>
    <property type="match status" value="1"/>
</dbReference>
<evidence type="ECO:0000256" key="6">
    <source>
        <dbReference type="ARBA" id="ARBA00023069"/>
    </source>
</evidence>
<keyword evidence="5 10" id="KW-0175">Coiled coil</keyword>
<dbReference type="OrthoDB" id="429119at2759"/>
<keyword evidence="8" id="KW-0966">Cell projection</keyword>
<organism evidence="12 13">
    <name type="scientific">Brassicogethes aeneus</name>
    <name type="common">Rape pollen beetle</name>
    <name type="synonym">Meligethes aeneus</name>
    <dbReference type="NCBI Taxonomy" id="1431903"/>
    <lineage>
        <taxon>Eukaryota</taxon>
        <taxon>Metazoa</taxon>
        <taxon>Ecdysozoa</taxon>
        <taxon>Arthropoda</taxon>
        <taxon>Hexapoda</taxon>
        <taxon>Insecta</taxon>
        <taxon>Pterygota</taxon>
        <taxon>Neoptera</taxon>
        <taxon>Endopterygota</taxon>
        <taxon>Coleoptera</taxon>
        <taxon>Polyphaga</taxon>
        <taxon>Cucujiformia</taxon>
        <taxon>Nitidulidae</taxon>
        <taxon>Meligethinae</taxon>
        <taxon>Brassicogethes</taxon>
    </lineage>
</organism>